<gene>
    <name evidence="1" type="ORF">J437_LFUL002808</name>
</gene>
<dbReference type="EMBL" id="KZ308360">
    <property type="protein sequence ID" value="KAG8228154.1"/>
    <property type="molecule type" value="Genomic_DNA"/>
</dbReference>
<dbReference type="Proteomes" id="UP000792457">
    <property type="component" value="Unassembled WGS sequence"/>
</dbReference>
<sequence>MALRKRLSLMRETSNFSIKDGKAAPQVKTPLNNRGKKGKSFAGDVDKILRDQRTRAVEEHLKETENMYQKAFASTMLLEKSSLEIQKELCKEKNNSDIFVESPCFSLGVQSDDLTARSASVSIQTANALFSHAVSVNQSALHS</sequence>
<accession>A0A8K0P1Z5</accession>
<keyword evidence="2" id="KW-1185">Reference proteome</keyword>
<evidence type="ECO:0000313" key="2">
    <source>
        <dbReference type="Proteomes" id="UP000792457"/>
    </source>
</evidence>
<name>A0A8K0P1Z5_LADFU</name>
<dbReference type="AlphaFoldDB" id="A0A8K0P1Z5"/>
<reference evidence="1" key="1">
    <citation type="submission" date="2013-04" db="EMBL/GenBank/DDBJ databases">
        <authorList>
            <person name="Qu J."/>
            <person name="Murali S.C."/>
            <person name="Bandaranaike D."/>
            <person name="Bellair M."/>
            <person name="Blankenburg K."/>
            <person name="Chao H."/>
            <person name="Dinh H."/>
            <person name="Doddapaneni H."/>
            <person name="Downs B."/>
            <person name="Dugan-Rocha S."/>
            <person name="Elkadiri S."/>
            <person name="Gnanaolivu R.D."/>
            <person name="Hernandez B."/>
            <person name="Javaid M."/>
            <person name="Jayaseelan J.C."/>
            <person name="Lee S."/>
            <person name="Li M."/>
            <person name="Ming W."/>
            <person name="Munidasa M."/>
            <person name="Muniz J."/>
            <person name="Nguyen L."/>
            <person name="Ongeri F."/>
            <person name="Osuji N."/>
            <person name="Pu L.-L."/>
            <person name="Puazo M."/>
            <person name="Qu C."/>
            <person name="Quiroz J."/>
            <person name="Raj R."/>
            <person name="Weissenberger G."/>
            <person name="Xin Y."/>
            <person name="Zou X."/>
            <person name="Han Y."/>
            <person name="Richards S."/>
            <person name="Worley K."/>
            <person name="Muzny D."/>
            <person name="Gibbs R."/>
        </authorList>
    </citation>
    <scope>NUCLEOTIDE SEQUENCE</scope>
    <source>
        <strain evidence="1">Sampled in the wild</strain>
    </source>
</reference>
<protein>
    <submittedName>
        <fullName evidence="1">Uncharacterized protein</fullName>
    </submittedName>
</protein>
<comment type="caution">
    <text evidence="1">The sequence shown here is derived from an EMBL/GenBank/DDBJ whole genome shotgun (WGS) entry which is preliminary data.</text>
</comment>
<reference evidence="1" key="2">
    <citation type="submission" date="2017-10" db="EMBL/GenBank/DDBJ databases">
        <title>Ladona fulva Genome sequencing and assembly.</title>
        <authorList>
            <person name="Murali S."/>
            <person name="Richards S."/>
            <person name="Bandaranaike D."/>
            <person name="Bellair M."/>
            <person name="Blankenburg K."/>
            <person name="Chao H."/>
            <person name="Dinh H."/>
            <person name="Doddapaneni H."/>
            <person name="Dugan-Rocha S."/>
            <person name="Elkadiri S."/>
            <person name="Gnanaolivu R."/>
            <person name="Hernandez B."/>
            <person name="Skinner E."/>
            <person name="Javaid M."/>
            <person name="Lee S."/>
            <person name="Li M."/>
            <person name="Ming W."/>
            <person name="Munidasa M."/>
            <person name="Muniz J."/>
            <person name="Nguyen L."/>
            <person name="Hughes D."/>
            <person name="Osuji N."/>
            <person name="Pu L.-L."/>
            <person name="Puazo M."/>
            <person name="Qu C."/>
            <person name="Quiroz J."/>
            <person name="Raj R."/>
            <person name="Weissenberger G."/>
            <person name="Xin Y."/>
            <person name="Zou X."/>
            <person name="Han Y."/>
            <person name="Worley K."/>
            <person name="Muzny D."/>
            <person name="Gibbs R."/>
        </authorList>
    </citation>
    <scope>NUCLEOTIDE SEQUENCE</scope>
    <source>
        <strain evidence="1">Sampled in the wild</strain>
    </source>
</reference>
<organism evidence="1 2">
    <name type="scientific">Ladona fulva</name>
    <name type="common">Scarce chaser dragonfly</name>
    <name type="synonym">Libellula fulva</name>
    <dbReference type="NCBI Taxonomy" id="123851"/>
    <lineage>
        <taxon>Eukaryota</taxon>
        <taxon>Metazoa</taxon>
        <taxon>Ecdysozoa</taxon>
        <taxon>Arthropoda</taxon>
        <taxon>Hexapoda</taxon>
        <taxon>Insecta</taxon>
        <taxon>Pterygota</taxon>
        <taxon>Palaeoptera</taxon>
        <taxon>Odonata</taxon>
        <taxon>Epiprocta</taxon>
        <taxon>Anisoptera</taxon>
        <taxon>Libelluloidea</taxon>
        <taxon>Libellulidae</taxon>
        <taxon>Ladona</taxon>
    </lineage>
</organism>
<evidence type="ECO:0000313" key="1">
    <source>
        <dbReference type="EMBL" id="KAG8228154.1"/>
    </source>
</evidence>
<proteinExistence type="predicted"/>